<protein>
    <submittedName>
        <fullName evidence="3">Oxidoreductase</fullName>
    </submittedName>
</protein>
<dbReference type="Gene3D" id="3.30.360.10">
    <property type="entry name" value="Dihydrodipicolinate Reductase, domain 2"/>
    <property type="match status" value="1"/>
</dbReference>
<dbReference type="AlphaFoldDB" id="A0A2K1P4C4"/>
<comment type="caution">
    <text evidence="3">The sequence shown here is derived from an EMBL/GenBank/DDBJ whole genome shotgun (WGS) entry which is preliminary data.</text>
</comment>
<dbReference type="PANTHER" id="PTHR43708:SF3">
    <property type="entry name" value="OXIDOREDUCTASE"/>
    <property type="match status" value="1"/>
</dbReference>
<reference evidence="3 4" key="1">
    <citation type="submission" date="2013-12" db="EMBL/GenBank/DDBJ databases">
        <title>Comparative genomics of Petrotoga isolates.</title>
        <authorList>
            <person name="Nesbo C.L."/>
            <person name="Charchuk R."/>
            <person name="Chow K."/>
        </authorList>
    </citation>
    <scope>NUCLEOTIDE SEQUENCE [LARGE SCALE GENOMIC DNA]</scope>
    <source>
        <strain evidence="3 4">DSM 13574</strain>
    </source>
</reference>
<dbReference type="SUPFAM" id="SSF55347">
    <property type="entry name" value="Glyceraldehyde-3-phosphate dehydrogenase-like, C-terminal domain"/>
    <property type="match status" value="1"/>
</dbReference>
<dbReference type="EMBL" id="AZRL01000004">
    <property type="protein sequence ID" value="PNR97567.1"/>
    <property type="molecule type" value="Genomic_DNA"/>
</dbReference>
<organism evidence="3 4">
    <name type="scientific">Petrotoga olearia DSM 13574</name>
    <dbReference type="NCBI Taxonomy" id="1122955"/>
    <lineage>
        <taxon>Bacteria</taxon>
        <taxon>Thermotogati</taxon>
        <taxon>Thermotogota</taxon>
        <taxon>Thermotogae</taxon>
        <taxon>Petrotogales</taxon>
        <taxon>Petrotogaceae</taxon>
        <taxon>Petrotoga</taxon>
    </lineage>
</organism>
<dbReference type="Gene3D" id="3.40.50.720">
    <property type="entry name" value="NAD(P)-binding Rossmann-like Domain"/>
    <property type="match status" value="1"/>
</dbReference>
<dbReference type="InterPro" id="IPR036291">
    <property type="entry name" value="NAD(P)-bd_dom_sf"/>
</dbReference>
<evidence type="ECO:0000313" key="3">
    <source>
        <dbReference type="EMBL" id="PNR97567.1"/>
    </source>
</evidence>
<dbReference type="Pfam" id="PF01408">
    <property type="entry name" value="GFO_IDH_MocA"/>
    <property type="match status" value="1"/>
</dbReference>
<dbReference type="Proteomes" id="UP000236434">
    <property type="component" value="Unassembled WGS sequence"/>
</dbReference>
<evidence type="ECO:0000259" key="1">
    <source>
        <dbReference type="Pfam" id="PF01408"/>
    </source>
</evidence>
<dbReference type="SUPFAM" id="SSF51735">
    <property type="entry name" value="NAD(P)-binding Rossmann-fold domains"/>
    <property type="match status" value="1"/>
</dbReference>
<evidence type="ECO:0000259" key="2">
    <source>
        <dbReference type="Pfam" id="PF22725"/>
    </source>
</evidence>
<evidence type="ECO:0000313" key="4">
    <source>
        <dbReference type="Proteomes" id="UP000236434"/>
    </source>
</evidence>
<feature type="domain" description="Gfo/Idh/MocA-like oxidoreductase N-terminal" evidence="1">
    <location>
        <begin position="7"/>
        <end position="135"/>
    </location>
</feature>
<sequence length="381" mass="43096">MFKRLTYGMVGGSKDSQIGIVHRKAINLHGKAELVCGSFSRNFKNTLATGKELKIDEKRLYRNYEEMAEEESKRSDKIDFVSIVTPNSSHYEVAKKFLESGINVMCEKPLTITLKEAEELKHLARKNNLLFAVAYSYTGYSMLRYARELIKRGEIGEVRFINGRYISEWMAKVPFAGKNSRHEWRSDPKVSGLSNCVADIGVHVDNVVSFLTGLKIKALTARMDKFVEPDRLDDNASILINYDNGAEGIYWTSQIAVGHENTLDIGIYGAKGSIEWSQEHANYLKISKVNHPFITLSRGSEEVDDFIKNDYVTPGGHQEGYVEAFARVYDKFINAISKRKKGALLEQIDLDFPTVEDGVKGMRFIEKCIESAEKGASWVEF</sequence>
<accession>A0A2K1P4C4</accession>
<gene>
    <name evidence="3" type="ORF">X929_02060</name>
</gene>
<dbReference type="GO" id="GO:0000166">
    <property type="term" value="F:nucleotide binding"/>
    <property type="evidence" value="ECO:0007669"/>
    <property type="project" value="InterPro"/>
</dbReference>
<dbReference type="OrthoDB" id="40945at2"/>
<name>A0A2K1P4C4_9BACT</name>
<dbReference type="InterPro" id="IPR000683">
    <property type="entry name" value="Gfo/Idh/MocA-like_OxRdtase_N"/>
</dbReference>
<dbReference type="RefSeq" id="WP_103066388.1">
    <property type="nucleotide sequence ID" value="NZ_AZRL01000004.1"/>
</dbReference>
<dbReference type="InterPro" id="IPR055170">
    <property type="entry name" value="GFO_IDH_MocA-like_dom"/>
</dbReference>
<dbReference type="PANTHER" id="PTHR43708">
    <property type="entry name" value="CONSERVED EXPRESSED OXIDOREDUCTASE (EUROFUNG)"/>
    <property type="match status" value="1"/>
</dbReference>
<proteinExistence type="predicted"/>
<feature type="domain" description="GFO/IDH/MocA-like oxidoreductase" evidence="2">
    <location>
        <begin position="144"/>
        <end position="275"/>
    </location>
</feature>
<dbReference type="InterPro" id="IPR051317">
    <property type="entry name" value="Gfo/Idh/MocA_oxidoreduct"/>
</dbReference>
<dbReference type="Pfam" id="PF22725">
    <property type="entry name" value="GFO_IDH_MocA_C3"/>
    <property type="match status" value="1"/>
</dbReference>